<reference evidence="1" key="2">
    <citation type="submission" date="2007-04" db="EMBL/GenBank/DDBJ databases">
        <title>The genome of the human body louse.</title>
        <authorList>
            <consortium name="The Human Body Louse Genome Consortium"/>
            <person name="Kirkness E."/>
            <person name="Walenz B."/>
            <person name="Hass B."/>
            <person name="Bruggner R."/>
            <person name="Strausberg R."/>
        </authorList>
    </citation>
    <scope>NUCLEOTIDE SEQUENCE</scope>
    <source>
        <strain evidence="1">USDA</strain>
    </source>
</reference>
<dbReference type="Proteomes" id="UP000009046">
    <property type="component" value="Unassembled WGS sequence"/>
</dbReference>
<keyword evidence="3" id="KW-1185">Reference proteome</keyword>
<protein>
    <submittedName>
        <fullName evidence="1 2">Uncharacterized protein</fullName>
    </submittedName>
</protein>
<evidence type="ECO:0000313" key="3">
    <source>
        <dbReference type="Proteomes" id="UP000009046"/>
    </source>
</evidence>
<evidence type="ECO:0000313" key="1">
    <source>
        <dbReference type="EMBL" id="EEB12019.1"/>
    </source>
</evidence>
<reference evidence="2" key="3">
    <citation type="submission" date="2021-02" db="UniProtKB">
        <authorList>
            <consortium name="EnsemblMetazoa"/>
        </authorList>
    </citation>
    <scope>IDENTIFICATION</scope>
    <source>
        <strain evidence="2">USDA</strain>
    </source>
</reference>
<dbReference type="EnsemblMetazoa" id="PHUM149740-RA">
    <property type="protein sequence ID" value="PHUM149740-PA"/>
    <property type="gene ID" value="PHUM149740"/>
</dbReference>
<dbReference type="HOGENOM" id="CLU_2561013_0_0_1"/>
<gene>
    <name evidence="2" type="primary">8236409</name>
    <name evidence="1" type="ORF">Phum_PHUM149740</name>
</gene>
<dbReference type="RefSeq" id="XP_002424757.1">
    <property type="nucleotide sequence ID" value="XM_002424712.1"/>
</dbReference>
<dbReference type="GeneID" id="8236409"/>
<dbReference type="EMBL" id="AAZO01001736">
    <property type="status" value="NOT_ANNOTATED_CDS"/>
    <property type="molecule type" value="Genomic_DNA"/>
</dbReference>
<name>E0VF63_PEDHC</name>
<dbReference type="KEGG" id="phu:Phum_PHUM149740"/>
<dbReference type="EMBL" id="DS235101">
    <property type="protein sequence ID" value="EEB12019.1"/>
    <property type="molecule type" value="Genomic_DNA"/>
</dbReference>
<dbReference type="VEuPathDB" id="VectorBase:PHUM149740"/>
<dbReference type="AlphaFoldDB" id="E0VF63"/>
<reference evidence="1" key="1">
    <citation type="submission" date="2007-04" db="EMBL/GenBank/DDBJ databases">
        <title>Annotation of Pediculus humanus corporis strain USDA.</title>
        <authorList>
            <person name="Kirkness E."/>
            <person name="Hannick L."/>
            <person name="Hass B."/>
            <person name="Bruggner R."/>
            <person name="Lawson D."/>
            <person name="Bidwell S."/>
            <person name="Joardar V."/>
            <person name="Caler E."/>
            <person name="Walenz B."/>
            <person name="Inman J."/>
            <person name="Schobel S."/>
            <person name="Galinsky K."/>
            <person name="Amedeo P."/>
            <person name="Strausberg R."/>
        </authorList>
    </citation>
    <scope>NUCLEOTIDE SEQUENCE</scope>
    <source>
        <strain evidence="1">USDA</strain>
    </source>
</reference>
<organism>
    <name type="scientific">Pediculus humanus subsp. corporis</name>
    <name type="common">Body louse</name>
    <dbReference type="NCBI Taxonomy" id="121224"/>
    <lineage>
        <taxon>Eukaryota</taxon>
        <taxon>Metazoa</taxon>
        <taxon>Ecdysozoa</taxon>
        <taxon>Arthropoda</taxon>
        <taxon>Hexapoda</taxon>
        <taxon>Insecta</taxon>
        <taxon>Pterygota</taxon>
        <taxon>Neoptera</taxon>
        <taxon>Paraneoptera</taxon>
        <taxon>Psocodea</taxon>
        <taxon>Troctomorpha</taxon>
        <taxon>Phthiraptera</taxon>
        <taxon>Anoplura</taxon>
        <taxon>Pediculidae</taxon>
        <taxon>Pediculus</taxon>
    </lineage>
</organism>
<evidence type="ECO:0000313" key="2">
    <source>
        <dbReference type="EnsemblMetazoa" id="PHUM149740-PA"/>
    </source>
</evidence>
<sequence length="82" mass="9773">MMITWQFGQHQDDAQCETHRAMCMSCGKTFKGQRPNTICERHLKQMHPEFYKILLEKKIKRAELHMSTMVKNQSMSSSFNHR</sequence>
<proteinExistence type="predicted"/>
<dbReference type="InParanoid" id="E0VF63"/>
<accession>E0VF63</accession>
<dbReference type="CTD" id="8236409"/>